<evidence type="ECO:0000313" key="11">
    <source>
        <dbReference type="RefSeq" id="XP_008591794.1"/>
    </source>
</evidence>
<evidence type="ECO:0000256" key="2">
    <source>
        <dbReference type="ARBA" id="ARBA00022723"/>
    </source>
</evidence>
<feature type="region of interest" description="Disordered" evidence="8">
    <location>
        <begin position="1"/>
        <end position="30"/>
    </location>
</feature>
<comment type="catalytic activity">
    <reaction evidence="6">
        <text>S-ubiquitinyl-[E2 ubiquitin-conjugating enzyme]-L-cysteine + [acceptor protein]-L-lysine = [E2 ubiquitin-conjugating enzyme]-L-cysteine + N(6)-ubiquitinyl-[acceptor protein]-L-lysine.</text>
        <dbReference type="EC" id="2.3.2.27"/>
    </reaction>
</comment>
<proteinExistence type="inferred from homology"/>
<dbReference type="EC" id="2.3.2.27" evidence="6"/>
<keyword evidence="5 6" id="KW-0539">Nucleus</keyword>
<evidence type="ECO:0000256" key="7">
    <source>
        <dbReference type="SAM" id="Coils"/>
    </source>
</evidence>
<keyword evidence="4 6" id="KW-0862">Zinc</keyword>
<sequence>MSGIGNKRAAGEPGTSIPPEKKTAVEDSGTTVETIKLGGVSSTEELDIRTLQTKNRKLAEMLDQRQAIEDELREHIEKLERRQATDDASLLIVNRYWSQFDENIRIILKRYDLEQGLGDLLTERKALVVPEPEPDSDSNQERKDDRERGEGQEPAFSFLATLASSSSEEMESQLQERVESSRRAVSQIVTVYDKLQEKVELLSRKLNSGGEARTWK</sequence>
<protein>
    <recommendedName>
        <fullName evidence="6">E3 ubiquitin protein ligase</fullName>
        <ecNumber evidence="6">2.3.2.27</ecNumber>
    </recommendedName>
</protein>
<keyword evidence="6" id="KW-0808">Transferase</keyword>
<evidence type="ECO:0000256" key="4">
    <source>
        <dbReference type="ARBA" id="ARBA00022833"/>
    </source>
</evidence>
<evidence type="ECO:0000256" key="3">
    <source>
        <dbReference type="ARBA" id="ARBA00022771"/>
    </source>
</evidence>
<feature type="region of interest" description="Disordered" evidence="8">
    <location>
        <begin position="128"/>
        <end position="156"/>
    </location>
</feature>
<dbReference type="InterPro" id="IPR058643">
    <property type="entry name" value="BRE1-like_CC"/>
</dbReference>
<keyword evidence="6" id="KW-0156">Chromatin regulator</keyword>
<keyword evidence="10" id="KW-1185">Reference proteome</keyword>
<feature type="domain" description="BRE1-like coiled-coil containing" evidence="9">
    <location>
        <begin position="78"/>
        <end position="207"/>
    </location>
</feature>
<organism evidence="10 11">
    <name type="scientific">Galeopterus variegatus</name>
    <name type="common">Malayan flying lemur</name>
    <name type="synonym">Cynocephalus variegatus</name>
    <dbReference type="NCBI Taxonomy" id="482537"/>
    <lineage>
        <taxon>Eukaryota</taxon>
        <taxon>Metazoa</taxon>
        <taxon>Chordata</taxon>
        <taxon>Craniata</taxon>
        <taxon>Vertebrata</taxon>
        <taxon>Euteleostomi</taxon>
        <taxon>Mammalia</taxon>
        <taxon>Eutheria</taxon>
        <taxon>Euarchontoglires</taxon>
        <taxon>Dermoptera</taxon>
        <taxon>Cynocephalidae</taxon>
        <taxon>Galeopterus</taxon>
    </lineage>
</organism>
<dbReference type="PANTHER" id="PTHR23163">
    <property type="entry name" value="RING FINGER PROTEIN-RELATED"/>
    <property type="match status" value="1"/>
</dbReference>
<evidence type="ECO:0000256" key="1">
    <source>
        <dbReference type="ARBA" id="ARBA00004123"/>
    </source>
</evidence>
<accession>A0ABM0SG03</accession>
<feature type="compositionally biased region" description="Basic and acidic residues" evidence="8">
    <location>
        <begin position="139"/>
        <end position="151"/>
    </location>
</feature>
<dbReference type="Proteomes" id="UP000694923">
    <property type="component" value="Unplaced"/>
</dbReference>
<keyword evidence="6" id="KW-0833">Ubl conjugation pathway</keyword>
<dbReference type="Pfam" id="PF26095">
    <property type="entry name" value="CC_Bre1"/>
    <property type="match status" value="1"/>
</dbReference>
<feature type="coiled-coil region" evidence="7">
    <location>
        <begin position="51"/>
        <end position="85"/>
    </location>
</feature>
<evidence type="ECO:0000256" key="6">
    <source>
        <dbReference type="RuleBase" id="RU365038"/>
    </source>
</evidence>
<name>A0ABM0SG03_GALVR</name>
<keyword evidence="3 6" id="KW-0863">Zinc-finger</keyword>
<evidence type="ECO:0000256" key="8">
    <source>
        <dbReference type="SAM" id="MobiDB-lite"/>
    </source>
</evidence>
<comment type="pathway">
    <text evidence="6">Protein modification; protein ubiquitination.</text>
</comment>
<comment type="subunit">
    <text evidence="6">Component of the RNF20/40 complex (also known as BRE1 complex) probably composed of 2 copies of RNF20/BRE1A and 2 copies of RNF40/BRE1B. Interacts with UBE2E1/UBCH6.</text>
</comment>
<evidence type="ECO:0000256" key="5">
    <source>
        <dbReference type="ARBA" id="ARBA00023242"/>
    </source>
</evidence>
<evidence type="ECO:0000313" key="10">
    <source>
        <dbReference type="Proteomes" id="UP000694923"/>
    </source>
</evidence>
<dbReference type="RefSeq" id="XP_008591794.1">
    <property type="nucleotide sequence ID" value="XM_008593572.1"/>
</dbReference>
<keyword evidence="2 6" id="KW-0479">Metal-binding</keyword>
<reference evidence="11" key="1">
    <citation type="submission" date="2025-08" db="UniProtKB">
        <authorList>
            <consortium name="RefSeq"/>
        </authorList>
    </citation>
    <scope>IDENTIFICATION</scope>
</reference>
<comment type="similarity">
    <text evidence="6">Belongs to the BRE1 family.</text>
</comment>
<dbReference type="InterPro" id="IPR013956">
    <property type="entry name" value="E3_ubiquit_lig_Bre1"/>
</dbReference>
<keyword evidence="6 7" id="KW-0175">Coiled coil</keyword>
<evidence type="ECO:0000259" key="9">
    <source>
        <dbReference type="Pfam" id="PF26095"/>
    </source>
</evidence>
<dbReference type="PANTHER" id="PTHR23163:SF2">
    <property type="entry name" value="E3 UBIQUITIN-PROTEIN LIGASE BRE1A"/>
    <property type="match status" value="1"/>
</dbReference>
<dbReference type="GeneID" id="103609213"/>
<comment type="subcellular location">
    <subcellularLocation>
        <location evidence="1 6">Nucleus</location>
    </subcellularLocation>
</comment>
<gene>
    <name evidence="11" type="primary">RNF20</name>
</gene>